<accession>A0A1Y2JTJ6</accession>
<evidence type="ECO:0000313" key="2">
    <source>
        <dbReference type="EMBL" id="OSJ34365.1"/>
    </source>
</evidence>
<dbReference type="AlphaFoldDB" id="A0A1Y2JTJ6"/>
<sequence>MQYSRDARGLRRSRGVLDSPPSRGMTAVGGAGRIRKTARSYFDGAGAGLKSTFGAVEISFSFSTAKFGFSL</sequence>
<comment type="caution">
    <text evidence="2">The sequence shown here is derived from an EMBL/GenBank/DDBJ whole genome shotgun (WGS) entry which is preliminary data.</text>
</comment>
<organism evidence="2 3">
    <name type="scientific">Bradyrhizobium japonicum</name>
    <dbReference type="NCBI Taxonomy" id="375"/>
    <lineage>
        <taxon>Bacteria</taxon>
        <taxon>Pseudomonadati</taxon>
        <taxon>Pseudomonadota</taxon>
        <taxon>Alphaproteobacteria</taxon>
        <taxon>Hyphomicrobiales</taxon>
        <taxon>Nitrobacteraceae</taxon>
        <taxon>Bradyrhizobium</taxon>
    </lineage>
</organism>
<proteinExistence type="predicted"/>
<feature type="region of interest" description="Disordered" evidence="1">
    <location>
        <begin position="1"/>
        <end position="30"/>
    </location>
</feature>
<gene>
    <name evidence="2" type="ORF">BSZ19_12590</name>
</gene>
<dbReference type="EMBL" id="NAFL01000233">
    <property type="protein sequence ID" value="OSJ34365.1"/>
    <property type="molecule type" value="Genomic_DNA"/>
</dbReference>
<dbReference type="Proteomes" id="UP000193335">
    <property type="component" value="Unassembled WGS sequence"/>
</dbReference>
<evidence type="ECO:0000256" key="1">
    <source>
        <dbReference type="SAM" id="MobiDB-lite"/>
    </source>
</evidence>
<name>A0A1Y2JTJ6_BRAJP</name>
<protein>
    <submittedName>
        <fullName evidence="2">Uncharacterized protein</fullName>
    </submittedName>
</protein>
<reference evidence="2 3" key="1">
    <citation type="submission" date="2017-03" db="EMBL/GenBank/DDBJ databases">
        <title>Whole genome sequences of fourteen strains of Bradyrhizobium canariense and one strain of Bradyrhizobium japonicum isolated from Lupinus (Papilionoideae: Genisteae) species in Algeria.</title>
        <authorList>
            <person name="Crovadore J."/>
            <person name="Chekireb D."/>
            <person name="Brachmann A."/>
            <person name="Chablais R."/>
            <person name="Cochard B."/>
            <person name="Lefort F."/>
        </authorList>
    </citation>
    <scope>NUCLEOTIDE SEQUENCE [LARGE SCALE GENOMIC DNA]</scope>
    <source>
        <strain evidence="2 3">UBMA197</strain>
    </source>
</reference>
<evidence type="ECO:0000313" key="3">
    <source>
        <dbReference type="Proteomes" id="UP000193335"/>
    </source>
</evidence>